<gene>
    <name evidence="8" type="ORF">D2A34_04495</name>
</gene>
<protein>
    <recommendedName>
        <fullName evidence="7">AlgX/AlgJ SGNH hydrolase-like domain-containing protein</fullName>
    </recommendedName>
</protein>
<name>A0A399IUK6_9CLOT</name>
<dbReference type="AlphaFoldDB" id="A0A399IUK6"/>
<dbReference type="Gene3D" id="2.60.40.10">
    <property type="entry name" value="Immunoglobulins"/>
    <property type="match status" value="1"/>
</dbReference>
<evidence type="ECO:0000259" key="7">
    <source>
        <dbReference type="Pfam" id="PF16822"/>
    </source>
</evidence>
<comment type="subcellular location">
    <subcellularLocation>
        <location evidence="1">Periplasm</location>
    </subcellularLocation>
</comment>
<evidence type="ECO:0000313" key="8">
    <source>
        <dbReference type="EMBL" id="RII36650.1"/>
    </source>
</evidence>
<organism evidence="8 9">
    <name type="scientific">Clostridium chromiireducens</name>
    <dbReference type="NCBI Taxonomy" id="225345"/>
    <lineage>
        <taxon>Bacteria</taxon>
        <taxon>Bacillati</taxon>
        <taxon>Bacillota</taxon>
        <taxon>Clostridia</taxon>
        <taxon>Eubacteriales</taxon>
        <taxon>Clostridiaceae</taxon>
        <taxon>Clostridium</taxon>
    </lineage>
</organism>
<dbReference type="Pfam" id="PF16822">
    <property type="entry name" value="ALGX"/>
    <property type="match status" value="1"/>
</dbReference>
<dbReference type="InterPro" id="IPR013783">
    <property type="entry name" value="Ig-like_fold"/>
</dbReference>
<dbReference type="GO" id="GO:0016740">
    <property type="term" value="F:transferase activity"/>
    <property type="evidence" value="ECO:0007669"/>
    <property type="project" value="UniProtKB-KW"/>
</dbReference>
<dbReference type="InterPro" id="IPR031811">
    <property type="entry name" value="ALGX/ALGJ_SGNH-like"/>
</dbReference>
<evidence type="ECO:0000256" key="4">
    <source>
        <dbReference type="ARBA" id="ARBA00022729"/>
    </source>
</evidence>
<reference evidence="8 9" key="1">
    <citation type="submission" date="2018-08" db="EMBL/GenBank/DDBJ databases">
        <title>Genome of Clostridium chromiireducens C1, DSM12136.</title>
        <authorList>
            <person name="Xing M."/>
            <person name="Wei Y."/>
            <person name="Ang E.L."/>
            <person name="Zhao H."/>
            <person name="Zhang Y."/>
        </authorList>
    </citation>
    <scope>NUCLEOTIDE SEQUENCE [LARGE SCALE GENOMIC DNA]</scope>
    <source>
        <strain evidence="8 9">C1</strain>
    </source>
</reference>
<dbReference type="Proteomes" id="UP000265930">
    <property type="component" value="Unassembled WGS sequence"/>
</dbReference>
<evidence type="ECO:0000256" key="5">
    <source>
        <dbReference type="ARBA" id="ARBA00022764"/>
    </source>
</evidence>
<feature type="domain" description="AlgX/AlgJ SGNH hydrolase-like" evidence="7">
    <location>
        <begin position="96"/>
        <end position="261"/>
    </location>
</feature>
<comment type="pathway">
    <text evidence="2">Glycan biosynthesis; alginate biosynthesis.</text>
</comment>
<evidence type="ECO:0000256" key="6">
    <source>
        <dbReference type="ARBA" id="ARBA00022841"/>
    </source>
</evidence>
<evidence type="ECO:0000256" key="1">
    <source>
        <dbReference type="ARBA" id="ARBA00004418"/>
    </source>
</evidence>
<dbReference type="RefSeq" id="WP_119365862.1">
    <property type="nucleotide sequence ID" value="NZ_QXDJ01000001.1"/>
</dbReference>
<sequence length="500" mass="57812">MKKIMKINVIFVLCFIIMITAPLLCINRTKNKLSVTENRYLASFPKILDEVGRISKDFPASFNAWIKDNIGFREFFVKMNTSINYDIFKTSPNPLVKIGKDDWYFYNNDYNLEIAYGKYPLTEEMLVAIKNEQESIQKALAKRGIEYVLVLTPSKVSIYPEEIAEANFEIRETPMDIVARYLKENTTIKVINTKGEVLKAKENGQQVFFKTDTHWNDEGAYIGYKYTVNELNRFGIINSLPASIEQVQATYRGEFSAIMGDATLLPEENYNATKIVSPSASEIQNKQLLDLIYREQKNDNYLSNGNYTYINPSLKGPKILMYGDSFFGRWKIPELFAENSSEFTYVWSDRIKNSIVDEVRPNVVVFERTERYITTLLKQADPLLIYGKLKDPSAEIISHNTPVEVKHGEKYNIDITVKNTTNEVLSKKRNIGLCIWQDGQDRGYRVNFPDDFELKPNEEYTFTLHDFQAPSGNATYLEYQMVEEGITYFGEKERVDINVQ</sequence>
<evidence type="ECO:0000256" key="3">
    <source>
        <dbReference type="ARBA" id="ARBA00022679"/>
    </source>
</evidence>
<keyword evidence="6" id="KW-0016">Alginate biosynthesis</keyword>
<dbReference type="GO" id="GO:0042597">
    <property type="term" value="C:periplasmic space"/>
    <property type="evidence" value="ECO:0007669"/>
    <property type="project" value="UniProtKB-SubCell"/>
</dbReference>
<evidence type="ECO:0000256" key="2">
    <source>
        <dbReference type="ARBA" id="ARBA00005182"/>
    </source>
</evidence>
<evidence type="ECO:0000313" key="9">
    <source>
        <dbReference type="Proteomes" id="UP000265930"/>
    </source>
</evidence>
<keyword evidence="4" id="KW-0732">Signal</keyword>
<dbReference type="GO" id="GO:0042121">
    <property type="term" value="P:alginic acid biosynthetic process"/>
    <property type="evidence" value="ECO:0007669"/>
    <property type="project" value="UniProtKB-UniPathway"/>
</dbReference>
<keyword evidence="5" id="KW-0574">Periplasm</keyword>
<dbReference type="CDD" id="cd14440">
    <property type="entry name" value="AlgX_N_like_3"/>
    <property type="match status" value="1"/>
</dbReference>
<accession>A0A399IUK6</accession>
<proteinExistence type="predicted"/>
<comment type="caution">
    <text evidence="8">The sequence shown here is derived from an EMBL/GenBank/DDBJ whole genome shotgun (WGS) entry which is preliminary data.</text>
</comment>
<dbReference type="EMBL" id="QXDJ01000001">
    <property type="protein sequence ID" value="RII36650.1"/>
    <property type="molecule type" value="Genomic_DNA"/>
</dbReference>
<keyword evidence="3" id="KW-0808">Transferase</keyword>
<dbReference type="UniPathway" id="UPA00286"/>